<evidence type="ECO:0000259" key="1">
    <source>
        <dbReference type="Pfam" id="PF00814"/>
    </source>
</evidence>
<dbReference type="NCBIfam" id="TIGR03725">
    <property type="entry name" value="T6A_YeaZ"/>
    <property type="match status" value="1"/>
</dbReference>
<reference evidence="2" key="2">
    <citation type="submission" date="2003-12" db="EMBL/GenBank/DDBJ databases">
        <title>Monterey Bay Coastal Ocean Microbial Observatory environmental clone sequencing.</title>
        <authorList>
            <person name="DeLong E.F."/>
        </authorList>
    </citation>
    <scope>NUCLEOTIDE SEQUENCE</scope>
</reference>
<proteinExistence type="predicted"/>
<feature type="domain" description="Gcp-like" evidence="1">
    <location>
        <begin position="33"/>
        <end position="126"/>
    </location>
</feature>
<dbReference type="AlphaFoldDB" id="Q6SG86"/>
<dbReference type="GO" id="GO:0002949">
    <property type="term" value="P:tRNA threonylcarbamoyladenosine modification"/>
    <property type="evidence" value="ECO:0007669"/>
    <property type="project" value="InterPro"/>
</dbReference>
<reference evidence="2" key="1">
    <citation type="submission" date="2003-11" db="EMBL/GenBank/DDBJ databases">
        <authorList>
            <person name="Heidelberg J.F."/>
            <person name="Eisen J.A."/>
            <person name="Nelson W.C."/>
            <person name="DeLong E.F."/>
        </authorList>
    </citation>
    <scope>NUCLEOTIDE SEQUENCE</scope>
</reference>
<dbReference type="InterPro" id="IPR043129">
    <property type="entry name" value="ATPase_NBD"/>
</dbReference>
<dbReference type="InterPro" id="IPR022496">
    <property type="entry name" value="T6A_TsaB"/>
</dbReference>
<evidence type="ECO:0000313" key="2">
    <source>
        <dbReference type="EMBL" id="AAR37976.1"/>
    </source>
</evidence>
<accession>Q6SG86</accession>
<dbReference type="GO" id="GO:0006508">
    <property type="term" value="P:proteolysis"/>
    <property type="evidence" value="ECO:0007669"/>
    <property type="project" value="UniProtKB-KW"/>
</dbReference>
<dbReference type="GO" id="GO:0008233">
    <property type="term" value="F:peptidase activity"/>
    <property type="evidence" value="ECO:0007669"/>
    <property type="project" value="UniProtKB-KW"/>
</dbReference>
<dbReference type="Pfam" id="PF00814">
    <property type="entry name" value="TsaD"/>
    <property type="match status" value="1"/>
</dbReference>
<gene>
    <name evidence="2" type="ORF">MBMO_EBAC000-47H08.55</name>
</gene>
<sequence>MPALLSLDTSTDACSLACVMGKHTVDCHKLLPRAHNRHILAMLDEVMAGQALTAIEGIICGVGPGSFTGLRVATGVAQGLAWSLNVPVIPFCSLMSQALAARDEEEPLDVYLLSTIAAQTGQFYWRLFDCRRGAFEPVTEPCMGMSEYLVAKVSECGSQPVRIVGSAAASVLQELNASLPGETDLSPMVRPRALAALQYVLENPGRCPSLPAEHLQPLYVQTDIGWKKLAEQPRRA</sequence>
<dbReference type="Gene3D" id="3.30.420.40">
    <property type="match status" value="2"/>
</dbReference>
<dbReference type="EMBL" id="AY458643">
    <property type="protein sequence ID" value="AAR37976.1"/>
    <property type="molecule type" value="Genomic_DNA"/>
</dbReference>
<organism evidence="2">
    <name type="scientific">uncultured marine bacterium 561</name>
    <dbReference type="NCBI Taxonomy" id="257396"/>
    <lineage>
        <taxon>Bacteria</taxon>
        <taxon>environmental samples</taxon>
    </lineage>
</organism>
<name>Q6SG86_9BACT</name>
<dbReference type="InterPro" id="IPR000905">
    <property type="entry name" value="Gcp-like_dom"/>
</dbReference>
<keyword evidence="2" id="KW-0378">Hydrolase</keyword>
<dbReference type="SUPFAM" id="SSF53067">
    <property type="entry name" value="Actin-like ATPase domain"/>
    <property type="match status" value="1"/>
</dbReference>
<protein>
    <submittedName>
        <fullName evidence="2">Glycoprotease family protein</fullName>
    </submittedName>
</protein>
<keyword evidence="2" id="KW-0645">Protease</keyword>